<dbReference type="GO" id="GO:0015074">
    <property type="term" value="P:DNA integration"/>
    <property type="evidence" value="ECO:0007669"/>
    <property type="project" value="InterPro"/>
</dbReference>
<dbReference type="AlphaFoldDB" id="A0A6H0S7X6"/>
<dbReference type="Proteomes" id="UP000501849">
    <property type="component" value="Plasmid unnamed2"/>
</dbReference>
<evidence type="ECO:0000256" key="1">
    <source>
        <dbReference type="ARBA" id="ARBA00023172"/>
    </source>
</evidence>
<reference evidence="7 8" key="1">
    <citation type="submission" date="2019-04" db="EMBL/GenBank/DDBJ databases">
        <title>Draft, Whole-Genome Sequence of the Anthracene-degrading Mycobacterium frederiksbergense LB501T, Isolated from a Polycyclic Aromatic Hydrocarbon (PAH)-Contaminated Soil.</title>
        <authorList>
            <person name="Augelletti F."/>
        </authorList>
    </citation>
    <scope>NUCLEOTIDE SEQUENCE [LARGE SCALE GENOMIC DNA]</scope>
    <source>
        <strain evidence="7 8">LB 501T</strain>
        <plasmid evidence="3 8">unnamed1</plasmid>
        <plasmid evidence="4 8">unnamed2</plasmid>
    </source>
</reference>
<protein>
    <submittedName>
        <fullName evidence="7">Transposase</fullName>
    </submittedName>
</protein>
<name>A0A6H0S7X6_9MYCO</name>
<dbReference type="Pfam" id="PF00589">
    <property type="entry name" value="Phage_integrase"/>
    <property type="match status" value="1"/>
</dbReference>
<evidence type="ECO:0000313" key="7">
    <source>
        <dbReference type="EMBL" id="QIV83260.1"/>
    </source>
</evidence>
<dbReference type="EMBL" id="CP038799">
    <property type="protein sequence ID" value="QIV80413.1"/>
    <property type="molecule type" value="Genomic_DNA"/>
</dbReference>
<dbReference type="KEGG" id="mfre:EXE63_00450"/>
<dbReference type="Gene3D" id="1.10.443.10">
    <property type="entry name" value="Intergrase catalytic core"/>
    <property type="match status" value="1"/>
</dbReference>
<feature type="domain" description="Tyr recombinase" evidence="2">
    <location>
        <begin position="363"/>
        <end position="570"/>
    </location>
</feature>
<dbReference type="InterPro" id="IPR002104">
    <property type="entry name" value="Integrase_catalytic"/>
</dbReference>
<gene>
    <name evidence="3" type="ORF">EXE63_00450</name>
    <name evidence="4" type="ORF">EXE63_03040</name>
    <name evidence="5" type="ORF">EXE63_05385</name>
    <name evidence="6" type="ORF">EXE63_05520</name>
    <name evidence="7" type="ORF">EXE63_22010</name>
</gene>
<dbReference type="KEGG" id="mfre:EXE63_03040"/>
<dbReference type="SUPFAM" id="SSF56349">
    <property type="entry name" value="DNA breaking-rejoining enzymes"/>
    <property type="match status" value="1"/>
</dbReference>
<evidence type="ECO:0000313" key="4">
    <source>
        <dbReference type="EMBL" id="QIV79987.1"/>
    </source>
</evidence>
<dbReference type="InterPro" id="IPR013762">
    <property type="entry name" value="Integrase-like_cat_sf"/>
</dbReference>
<dbReference type="EMBL" id="CP038799">
    <property type="protein sequence ID" value="QIV80391.1"/>
    <property type="molecule type" value="Genomic_DNA"/>
</dbReference>
<dbReference type="EMBL" id="CP038797">
    <property type="protein sequence ID" value="QIV79554.1"/>
    <property type="molecule type" value="Genomic_DNA"/>
</dbReference>
<dbReference type="KEGG" id="mfre:EXE63_05520"/>
<evidence type="ECO:0000313" key="3">
    <source>
        <dbReference type="EMBL" id="QIV79554.1"/>
    </source>
</evidence>
<dbReference type="InterPro" id="IPR011010">
    <property type="entry name" value="DNA_brk_join_enz"/>
</dbReference>
<proteinExistence type="predicted"/>
<dbReference type="RefSeq" id="WP_168140340.1">
    <property type="nucleotide sequence ID" value="NZ_CP038797.1"/>
</dbReference>
<dbReference type="KEGG" id="mfre:EXE63_22010"/>
<keyword evidence="1" id="KW-0233">DNA recombination</keyword>
<organism evidence="7 8">
    <name type="scientific">Mycolicibacterium frederiksbergense</name>
    <dbReference type="NCBI Taxonomy" id="117567"/>
    <lineage>
        <taxon>Bacteria</taxon>
        <taxon>Bacillati</taxon>
        <taxon>Actinomycetota</taxon>
        <taxon>Actinomycetes</taxon>
        <taxon>Mycobacteriales</taxon>
        <taxon>Mycobacteriaceae</taxon>
        <taxon>Mycolicibacterium</taxon>
    </lineage>
</organism>
<sequence>MIDEHGHLRLRSAEHLDPIWRLFDELPAQWRGPVLGPGIENWASITENDWPHLDLSELPDPFAAELAWMAHWQAGDGTRVSVLAMAQLANMIRRAVTEGRDFPSSIRAMDYDAAAVLQSWFYLSRGKRLPSPRGRGRVHALFGFARHALIAACHDGPWWHLDFWHPRCDPRIPLTDREPVANYGCAPGDIQLPWLRAAVKWHLGTMLESGALRWTTVSQERMRSFRRFDNWLTASFDDPTGILGDPTSAVEQAAAFARWTAVAANRVTRQSDTRHLGRTVPIRGINDDLRAVAGLLDFIAANPGEARSVLGAEPWQRVSAAHASSWFGRVTRIPHQRGFNDANYIDDHALAQITAALPLIGLPRTEQMTITRGDGTTLTANGLDDPQAMRMILLQILTGRRASEIRTCDFDCLSAAPATTAAAEGDGQMLTRFRYAQSKIDVAPDIILVDREVTEVIAEQHRWLQIQHPEGSRRYLFARRLGNRRGDKPYPAGTYNWVLRSLSDLVQITDAKGHAVRLSHTHRFRHTRLTRLAELGLPIHVLQRYAGHATPTMTMHYIAARDEHAEQAFLATAKLRSDGTRIQLSSDDHDSLHLFRRADRFLPNGWCMLPPLQSCDKGNACLTCSVFVTDHTHHDVLQRQLRETTDLIDRATTEFEQRHGHPMPEDNVWLIRRRAEHHALTRLLAALDDAPGSAAHGATTQCHRASAGPVPLTLDLTAHRRSTP</sequence>
<accession>A0A6H0S7X6</accession>
<evidence type="ECO:0000313" key="5">
    <source>
        <dbReference type="EMBL" id="QIV80391.1"/>
    </source>
</evidence>
<dbReference type="KEGG" id="mfre:EXE63_05385"/>
<keyword evidence="8" id="KW-1185">Reference proteome</keyword>
<keyword evidence="3" id="KW-0614">Plasmid</keyword>
<evidence type="ECO:0000313" key="8">
    <source>
        <dbReference type="Proteomes" id="UP000501849"/>
    </source>
</evidence>
<evidence type="ECO:0000313" key="6">
    <source>
        <dbReference type="EMBL" id="QIV80413.1"/>
    </source>
</evidence>
<dbReference type="EMBL" id="CP038798">
    <property type="protein sequence ID" value="QIV79987.1"/>
    <property type="molecule type" value="Genomic_DNA"/>
</dbReference>
<dbReference type="GO" id="GO:0006310">
    <property type="term" value="P:DNA recombination"/>
    <property type="evidence" value="ECO:0007669"/>
    <property type="project" value="UniProtKB-KW"/>
</dbReference>
<geneLocation type="plasmid" evidence="3 8">
    <name>unnamed1</name>
</geneLocation>
<dbReference type="GO" id="GO:0003677">
    <property type="term" value="F:DNA binding"/>
    <property type="evidence" value="ECO:0007669"/>
    <property type="project" value="InterPro"/>
</dbReference>
<dbReference type="Proteomes" id="UP000501849">
    <property type="component" value="Chromosome"/>
</dbReference>
<dbReference type="EMBL" id="CP038799">
    <property type="protein sequence ID" value="QIV83260.1"/>
    <property type="molecule type" value="Genomic_DNA"/>
</dbReference>
<dbReference type="PROSITE" id="PS51898">
    <property type="entry name" value="TYR_RECOMBINASE"/>
    <property type="match status" value="1"/>
</dbReference>
<evidence type="ECO:0000259" key="2">
    <source>
        <dbReference type="PROSITE" id="PS51898"/>
    </source>
</evidence>
<dbReference type="Proteomes" id="UP000501849">
    <property type="component" value="Plasmid unnamed1"/>
</dbReference>
<geneLocation type="plasmid" evidence="4 8">
    <name>unnamed2</name>
</geneLocation>